<dbReference type="EMBL" id="FQWQ01000007">
    <property type="protein sequence ID" value="SHI03403.1"/>
    <property type="molecule type" value="Genomic_DNA"/>
</dbReference>
<dbReference type="InterPro" id="IPR001216">
    <property type="entry name" value="P-phosphate_BS"/>
</dbReference>
<evidence type="ECO:0000256" key="2">
    <source>
        <dbReference type="ARBA" id="ARBA00004924"/>
    </source>
</evidence>
<dbReference type="PANTHER" id="PTHR10314">
    <property type="entry name" value="CYSTATHIONINE BETA-SYNTHASE"/>
    <property type="match status" value="1"/>
</dbReference>
<dbReference type="SUPFAM" id="SSF53686">
    <property type="entry name" value="Tryptophan synthase beta subunit-like PLP-dependent enzymes"/>
    <property type="match status" value="1"/>
</dbReference>
<dbReference type="Gene3D" id="3.40.50.1100">
    <property type="match status" value="2"/>
</dbReference>
<organism evidence="10 11">
    <name type="scientific">Chryseolinea serpens</name>
    <dbReference type="NCBI Taxonomy" id="947013"/>
    <lineage>
        <taxon>Bacteria</taxon>
        <taxon>Pseudomonadati</taxon>
        <taxon>Bacteroidota</taxon>
        <taxon>Cytophagia</taxon>
        <taxon>Cytophagales</taxon>
        <taxon>Fulvivirgaceae</taxon>
        <taxon>Chryseolinea</taxon>
    </lineage>
</organism>
<dbReference type="EC" id="2.5.1.140" evidence="5"/>
<keyword evidence="11" id="KW-1185">Reference proteome</keyword>
<comment type="pathway">
    <text evidence="2">Siderophore biosynthesis.</text>
</comment>
<dbReference type="PROSITE" id="PS00901">
    <property type="entry name" value="CYS_SYNTHASE"/>
    <property type="match status" value="1"/>
</dbReference>
<dbReference type="OrthoDB" id="9808024at2"/>
<dbReference type="InterPro" id="IPR001926">
    <property type="entry name" value="TrpB-like_PALP"/>
</dbReference>
<dbReference type="InterPro" id="IPR023927">
    <property type="entry name" value="SbnA"/>
</dbReference>
<dbReference type="InterPro" id="IPR050214">
    <property type="entry name" value="Cys_Synth/Cystath_Beta-Synth"/>
</dbReference>
<evidence type="ECO:0000256" key="5">
    <source>
        <dbReference type="ARBA" id="ARBA00012331"/>
    </source>
</evidence>
<evidence type="ECO:0000256" key="6">
    <source>
        <dbReference type="ARBA" id="ARBA00016985"/>
    </source>
</evidence>
<accession>A0A1M5XVW8</accession>
<evidence type="ECO:0000313" key="11">
    <source>
        <dbReference type="Proteomes" id="UP000184212"/>
    </source>
</evidence>
<keyword evidence="8" id="KW-0663">Pyridoxal phosphate</keyword>
<proteinExistence type="inferred from homology"/>
<dbReference type="NCBIfam" id="TIGR03945">
    <property type="entry name" value="PLP_SbnA_fam"/>
    <property type="match status" value="1"/>
</dbReference>
<feature type="domain" description="Tryptophan synthase beta chain-like PALP" evidence="9">
    <location>
        <begin position="7"/>
        <end position="278"/>
    </location>
</feature>
<protein>
    <recommendedName>
        <fullName evidence="6">N-(2-amino-2-carboxyethyl)-L-glutamate synthase</fullName>
        <ecNumber evidence="5">2.5.1.140</ecNumber>
    </recommendedName>
</protein>
<gene>
    <name evidence="10" type="ORF">SAMN04488109_6887</name>
</gene>
<dbReference type="STRING" id="947013.SAMN04488109_6887"/>
<evidence type="ECO:0000256" key="4">
    <source>
        <dbReference type="ARBA" id="ARBA00011738"/>
    </source>
</evidence>
<reference evidence="10 11" key="1">
    <citation type="submission" date="2016-11" db="EMBL/GenBank/DDBJ databases">
        <authorList>
            <person name="Jaros S."/>
            <person name="Januszkiewicz K."/>
            <person name="Wedrychowicz H."/>
        </authorList>
    </citation>
    <scope>NUCLEOTIDE SEQUENCE [LARGE SCALE GENOMIC DNA]</scope>
    <source>
        <strain evidence="10 11">DSM 24574</strain>
    </source>
</reference>
<dbReference type="GO" id="GO:0006535">
    <property type="term" value="P:cysteine biosynthetic process from serine"/>
    <property type="evidence" value="ECO:0007669"/>
    <property type="project" value="InterPro"/>
</dbReference>
<dbReference type="InterPro" id="IPR000634">
    <property type="entry name" value="Ser/Thr_deHydtase_PyrdxlP-BS"/>
</dbReference>
<evidence type="ECO:0000256" key="1">
    <source>
        <dbReference type="ARBA" id="ARBA00001933"/>
    </source>
</evidence>
<dbReference type="InterPro" id="IPR036052">
    <property type="entry name" value="TrpB-like_PALP_sf"/>
</dbReference>
<sequence>MIFNSVLDLVGETPVVHLPMPELDNINVFAKLEYANPTGSIKDRAAAYILRNILKDQTINRETTIIESSSGNFGIALSSVCRSLGLKFICVIDPCISPANEFLIRSFGATVVKVQQEDEYGGYLLTRLEKVRELQSTIPNSYWVNQYGNPLNARTYYESLGQEIHREFETLGLDYIFLGVSSGGTIAGLSRKLKEKFPNIAVVAVDVEGSVIFGNKPKKRRIPGIGSSMVPSILKYAQIDDVVIVNEQETVSACREMLSDNFIFAGGSSGSVYAGMRKYFATHRALYTCNALCILPDRGERYLHTIYNDHWGIEISERRVAEPAGEKDTHL</sequence>
<dbReference type="AlphaFoldDB" id="A0A1M5XVW8"/>
<comment type="subunit">
    <text evidence="4">Homodimer.</text>
</comment>
<dbReference type="Proteomes" id="UP000184212">
    <property type="component" value="Unassembled WGS sequence"/>
</dbReference>
<dbReference type="GO" id="GO:0030170">
    <property type="term" value="F:pyridoxal phosphate binding"/>
    <property type="evidence" value="ECO:0007669"/>
    <property type="project" value="InterPro"/>
</dbReference>
<keyword evidence="7" id="KW-0808">Transferase</keyword>
<comment type="cofactor">
    <cofactor evidence="1">
        <name>pyridoxal 5'-phosphate</name>
        <dbReference type="ChEBI" id="CHEBI:597326"/>
    </cofactor>
</comment>
<evidence type="ECO:0000256" key="8">
    <source>
        <dbReference type="ARBA" id="ARBA00022898"/>
    </source>
</evidence>
<name>A0A1M5XVW8_9BACT</name>
<evidence type="ECO:0000256" key="7">
    <source>
        <dbReference type="ARBA" id="ARBA00022679"/>
    </source>
</evidence>
<dbReference type="CDD" id="cd01561">
    <property type="entry name" value="CBS_like"/>
    <property type="match status" value="1"/>
</dbReference>
<dbReference type="RefSeq" id="WP_073143610.1">
    <property type="nucleotide sequence ID" value="NZ_FQWQ01000007.1"/>
</dbReference>
<dbReference type="GO" id="GO:0016765">
    <property type="term" value="F:transferase activity, transferring alkyl or aryl (other than methyl) groups"/>
    <property type="evidence" value="ECO:0007669"/>
    <property type="project" value="UniProtKB-ARBA"/>
</dbReference>
<evidence type="ECO:0000256" key="3">
    <source>
        <dbReference type="ARBA" id="ARBA00008519"/>
    </source>
</evidence>
<evidence type="ECO:0000313" key="10">
    <source>
        <dbReference type="EMBL" id="SHI03403.1"/>
    </source>
</evidence>
<comment type="similarity">
    <text evidence="3">Belongs to the cysteine synthase/cystathionine beta-synthase family. SbnA subfamily.</text>
</comment>
<evidence type="ECO:0000259" key="9">
    <source>
        <dbReference type="Pfam" id="PF00291"/>
    </source>
</evidence>
<dbReference type="Pfam" id="PF00291">
    <property type="entry name" value="PALP"/>
    <property type="match status" value="1"/>
</dbReference>
<dbReference type="PROSITE" id="PS00165">
    <property type="entry name" value="DEHYDRATASE_SER_THR"/>
    <property type="match status" value="1"/>
</dbReference>